<dbReference type="Gene3D" id="1.20.120.1530">
    <property type="match status" value="1"/>
</dbReference>
<reference evidence="7" key="1">
    <citation type="submission" date="2022-08" db="EMBL/GenBank/DDBJ databases">
        <title>Draft genome sequencing of Roseisolibacter agri AW1220.</title>
        <authorList>
            <person name="Tobiishi Y."/>
            <person name="Tonouchi A."/>
        </authorList>
    </citation>
    <scope>NUCLEOTIDE SEQUENCE</scope>
    <source>
        <strain evidence="7">AW1220</strain>
    </source>
</reference>
<evidence type="ECO:0000256" key="4">
    <source>
        <dbReference type="SAM" id="Phobius"/>
    </source>
</evidence>
<dbReference type="Gene3D" id="1.10.287.950">
    <property type="entry name" value="Methyl-accepting chemotaxis protein"/>
    <property type="match status" value="1"/>
</dbReference>
<keyword evidence="4" id="KW-0472">Membrane</keyword>
<comment type="similarity">
    <text evidence="2">Belongs to the methyl-accepting chemotaxis (MCP) protein family.</text>
</comment>
<feature type="domain" description="HAMP" evidence="6">
    <location>
        <begin position="213"/>
        <end position="265"/>
    </location>
</feature>
<dbReference type="GO" id="GO:0006935">
    <property type="term" value="P:chemotaxis"/>
    <property type="evidence" value="ECO:0007669"/>
    <property type="project" value="UniProtKB-KW"/>
</dbReference>
<keyword evidence="4" id="KW-0812">Transmembrane</keyword>
<dbReference type="GO" id="GO:0007165">
    <property type="term" value="P:signal transduction"/>
    <property type="evidence" value="ECO:0007669"/>
    <property type="project" value="UniProtKB-KW"/>
</dbReference>
<feature type="transmembrane region" description="Helical" evidence="4">
    <location>
        <begin position="192"/>
        <end position="212"/>
    </location>
</feature>
<gene>
    <name evidence="7" type="primary">tsr</name>
    <name evidence="7" type="ORF">rosag_02380</name>
</gene>
<dbReference type="PROSITE" id="PS50885">
    <property type="entry name" value="HAMP"/>
    <property type="match status" value="2"/>
</dbReference>
<dbReference type="CDD" id="cd06225">
    <property type="entry name" value="HAMP"/>
    <property type="match status" value="1"/>
</dbReference>
<protein>
    <submittedName>
        <fullName evidence="7">Chemotaxis protein</fullName>
    </submittedName>
</protein>
<dbReference type="SMART" id="SM00283">
    <property type="entry name" value="MA"/>
    <property type="match status" value="1"/>
</dbReference>
<dbReference type="PANTHER" id="PTHR43531">
    <property type="entry name" value="PROTEIN ICFG"/>
    <property type="match status" value="1"/>
</dbReference>
<name>A0AA37V049_9BACT</name>
<proteinExistence type="inferred from homology"/>
<evidence type="ECO:0000259" key="6">
    <source>
        <dbReference type="PROSITE" id="PS50885"/>
    </source>
</evidence>
<comment type="caution">
    <text evidence="7">The sequence shown here is derived from an EMBL/GenBank/DDBJ whole genome shotgun (WGS) entry which is preliminary data.</text>
</comment>
<dbReference type="SUPFAM" id="SSF158472">
    <property type="entry name" value="HAMP domain-like"/>
    <property type="match status" value="1"/>
</dbReference>
<dbReference type="InterPro" id="IPR051310">
    <property type="entry name" value="MCP_chemotaxis"/>
</dbReference>
<dbReference type="EMBL" id="BRXS01000001">
    <property type="protein sequence ID" value="GLC23725.1"/>
    <property type="molecule type" value="Genomic_DNA"/>
</dbReference>
<dbReference type="SUPFAM" id="SSF58104">
    <property type="entry name" value="Methyl-accepting chemotaxis protein (MCP) signaling domain"/>
    <property type="match status" value="1"/>
</dbReference>
<keyword evidence="4" id="KW-1133">Transmembrane helix</keyword>
<evidence type="ECO:0000256" key="2">
    <source>
        <dbReference type="ARBA" id="ARBA00029447"/>
    </source>
</evidence>
<dbReference type="PROSITE" id="PS50111">
    <property type="entry name" value="CHEMOTAXIS_TRANSDUC_2"/>
    <property type="match status" value="1"/>
</dbReference>
<sequence length="678" mass="70330">MLRLPTLTVRAKIVLLPTLAGVSAVLVLAATFFFGRRTQADFVTLERGHYAALDQSRAAEADLTVLQRVMQDAVAASDAGALTAADSVAGVLKGHLESSKANPTVRAAELDALQAMAATYYTTARPATERMIAAAAGDTTVSQDSVMAGVQTMRASYNALKDSLAARTRRQEAAVSAAFATARANQAQTVPVVSAVLVIGILVLALLSAWIIRNVLAALRGMARAAQGIARGDVDQVVEHRSADELGTLAQSFRETIGYLKDVAGAADSLARGDLSVKVAPRSEQDALARSMARATDTLRRVSTETQALIDAARDGDLRRRGDAAAFEGAYAELVGGTNRMLDAMTAPLTEAAAVLVRVAERDLSARMDGAYRGDHAALAASLNRALDNVRDTLADVGHAAARVGDAAARISTGSESLAAGTSEQASSLEEVSASLAELGAEARLAAQNSEEVNRLTGTALERAESGREGMRRLADAVHRIKSSADQTAKIVRTIDEIAFQTNLLALNAAVEAARAGDAGRGFAVVAEEVRALALRSAGAARDTADLIEGSVRTADEGVTLGADALARFDEIAGEIARASAVMGEIAAASARQADGVAQITAATEQMNRVTQHAASNAEESAATAVELSDEASGLQAALDAFTLGAGDARPQHETFDDEADDDVVMPPAVAQRMRVGV</sequence>
<dbReference type="InterPro" id="IPR004089">
    <property type="entry name" value="MCPsignal_dom"/>
</dbReference>
<dbReference type="Proteomes" id="UP001161325">
    <property type="component" value="Unassembled WGS sequence"/>
</dbReference>
<dbReference type="Pfam" id="PF00015">
    <property type="entry name" value="MCPsignal"/>
    <property type="match status" value="1"/>
</dbReference>
<keyword evidence="8" id="KW-1185">Reference proteome</keyword>
<organism evidence="7 8">
    <name type="scientific">Roseisolibacter agri</name>
    <dbReference type="NCBI Taxonomy" id="2014610"/>
    <lineage>
        <taxon>Bacteria</taxon>
        <taxon>Pseudomonadati</taxon>
        <taxon>Gemmatimonadota</taxon>
        <taxon>Gemmatimonadia</taxon>
        <taxon>Gemmatimonadales</taxon>
        <taxon>Gemmatimonadaceae</taxon>
        <taxon>Roseisolibacter</taxon>
    </lineage>
</organism>
<dbReference type="SMART" id="SM00304">
    <property type="entry name" value="HAMP"/>
    <property type="match status" value="2"/>
</dbReference>
<dbReference type="PANTHER" id="PTHR43531:SF11">
    <property type="entry name" value="METHYL-ACCEPTING CHEMOTAXIS PROTEIN 3"/>
    <property type="match status" value="1"/>
</dbReference>
<feature type="domain" description="Methyl-accepting transducer" evidence="5">
    <location>
        <begin position="400"/>
        <end position="629"/>
    </location>
</feature>
<keyword evidence="3" id="KW-0807">Transducer</keyword>
<keyword evidence="1" id="KW-0145">Chemotaxis</keyword>
<dbReference type="Pfam" id="PF18947">
    <property type="entry name" value="HAMP_2"/>
    <property type="match status" value="1"/>
</dbReference>
<feature type="domain" description="HAMP" evidence="6">
    <location>
        <begin position="343"/>
        <end position="395"/>
    </location>
</feature>
<dbReference type="Gene3D" id="6.10.340.10">
    <property type="match status" value="1"/>
</dbReference>
<evidence type="ECO:0000313" key="8">
    <source>
        <dbReference type="Proteomes" id="UP001161325"/>
    </source>
</evidence>
<evidence type="ECO:0000256" key="3">
    <source>
        <dbReference type="PROSITE-ProRule" id="PRU00284"/>
    </source>
</evidence>
<dbReference type="GO" id="GO:0016020">
    <property type="term" value="C:membrane"/>
    <property type="evidence" value="ECO:0007669"/>
    <property type="project" value="InterPro"/>
</dbReference>
<dbReference type="Pfam" id="PF00672">
    <property type="entry name" value="HAMP"/>
    <property type="match status" value="1"/>
</dbReference>
<dbReference type="RefSeq" id="WP_284348169.1">
    <property type="nucleotide sequence ID" value="NZ_BRXS01000001.1"/>
</dbReference>
<accession>A0AA37V049</accession>
<evidence type="ECO:0000313" key="7">
    <source>
        <dbReference type="EMBL" id="GLC23725.1"/>
    </source>
</evidence>
<dbReference type="AlphaFoldDB" id="A0AA37V049"/>
<evidence type="ECO:0000256" key="1">
    <source>
        <dbReference type="ARBA" id="ARBA00022500"/>
    </source>
</evidence>
<dbReference type="InterPro" id="IPR003660">
    <property type="entry name" value="HAMP_dom"/>
</dbReference>
<evidence type="ECO:0000259" key="5">
    <source>
        <dbReference type="PROSITE" id="PS50111"/>
    </source>
</evidence>